<dbReference type="EMBL" id="CM007648">
    <property type="protein sequence ID" value="ONM18901.1"/>
    <property type="molecule type" value="Genomic_DNA"/>
</dbReference>
<dbReference type="eggNOG" id="ENOG502R4F2">
    <property type="taxonomic scope" value="Eukaryota"/>
</dbReference>
<organism evidence="1">
    <name type="scientific">Zea mays</name>
    <name type="common">Maize</name>
    <dbReference type="NCBI Taxonomy" id="4577"/>
    <lineage>
        <taxon>Eukaryota</taxon>
        <taxon>Viridiplantae</taxon>
        <taxon>Streptophyta</taxon>
        <taxon>Embryophyta</taxon>
        <taxon>Tracheophyta</taxon>
        <taxon>Spermatophyta</taxon>
        <taxon>Magnoliopsida</taxon>
        <taxon>Liliopsida</taxon>
        <taxon>Poales</taxon>
        <taxon>Poaceae</taxon>
        <taxon>PACMAD clade</taxon>
        <taxon>Panicoideae</taxon>
        <taxon>Andropogonodae</taxon>
        <taxon>Andropogoneae</taxon>
        <taxon>Tripsacinae</taxon>
        <taxon>Zea</taxon>
    </lineage>
</organism>
<reference evidence="1" key="1">
    <citation type="submission" date="2015-12" db="EMBL/GenBank/DDBJ databases">
        <title>Update maize B73 reference genome by single molecule sequencing technologies.</title>
        <authorList>
            <consortium name="Maize Genome Sequencing Project"/>
            <person name="Ware D."/>
        </authorList>
    </citation>
    <scope>NUCLEOTIDE SEQUENCE [LARGE SCALE GENOMIC DNA]</scope>
    <source>
        <tissue evidence="1">Seedling</tissue>
    </source>
</reference>
<proteinExistence type="predicted"/>
<dbReference type="AlphaFoldDB" id="A0A1D6EFD2"/>
<gene>
    <name evidence="1" type="ORF">ZEAMMB73_Zm00001d004435</name>
</gene>
<protein>
    <submittedName>
        <fullName evidence="1">Uncharacterized protein</fullName>
    </submittedName>
</protein>
<name>A0A1D6EFD2_MAIZE</name>
<sequence length="133" mass="14719">MLISLNSNSALVICLDIDRKHLPIQIEPKGVNLSRSIDIDQQSEKHKDADLVSLSRGDRKRWHNMWAAAEAAAQAARLLLRLSLLTMRAMKTKPDGAAGSVCSLELQSLIYFLLILDLVNLGHCACHAECLVF</sequence>
<evidence type="ECO:0000313" key="1">
    <source>
        <dbReference type="EMBL" id="ONM18901.1"/>
    </source>
</evidence>
<accession>A0A1D6EFD2</accession>